<feature type="compositionally biased region" description="Pro residues" evidence="1">
    <location>
        <begin position="596"/>
        <end position="611"/>
    </location>
</feature>
<dbReference type="InterPro" id="IPR001584">
    <property type="entry name" value="Integrase_cat-core"/>
</dbReference>
<dbReference type="Pfam" id="PF17921">
    <property type="entry name" value="Integrase_H2C2"/>
    <property type="match status" value="1"/>
</dbReference>
<dbReference type="Pfam" id="PF03564">
    <property type="entry name" value="DUF1759"/>
    <property type="match status" value="1"/>
</dbReference>
<dbReference type="Pfam" id="PF01359">
    <property type="entry name" value="Transposase_1"/>
    <property type="match status" value="1"/>
</dbReference>
<dbReference type="GeneID" id="121503245"/>
<dbReference type="PROSITE" id="PS50994">
    <property type="entry name" value="INTEGRASE"/>
    <property type="match status" value="1"/>
</dbReference>
<protein>
    <recommendedName>
        <fullName evidence="2">Integrase catalytic domain-containing protein</fullName>
    </recommendedName>
</protein>
<proteinExistence type="predicted"/>
<dbReference type="InterPro" id="IPR012337">
    <property type="entry name" value="RNaseH-like_sf"/>
</dbReference>
<evidence type="ECO:0000259" key="2">
    <source>
        <dbReference type="PROSITE" id="PS50994"/>
    </source>
</evidence>
<dbReference type="InterPro" id="IPR036397">
    <property type="entry name" value="RNaseH_sf"/>
</dbReference>
<sequence length="1901" mass="211685">MTLRVLQLNINKSKITSAELLIAMEQGSADTALHLAVVMLESGKKRLLVASCYMAHDRTVPPEEFMSLVEASPKDQQLLTLINSPQNKYTETDTLTQQNRYTQQHYKRNCRRCLRPLHPNAYAATLEPSQILDLLKVRFQEQTDEITAFEFLRRFVAVDETWIHWYTLETKEQSKQWTSPGECAPKKAKTVISADKVMATVFWDSQETPQFSSPNRVTFFKRRANAIAAHAQKIASGLTADRVKAVPEEELTLKLELINKTEASFSLAHDSLEELDYEEIGSKARDDFEDLVFSMRSVVLQELGKRKFQGVPCSTMHPEVAMEAAAPAPRRSCLPELKLPTFSGGYTEYADFISMFLTIIDRNSDLAPIEKLQHLKSCLKGPALDAVRSLEITDSNYGAHITDIFGLSKVESASAVKLRELSDKLNANLRALQSLGTLEEIAGCILVHTLLQKVDPTTQAKWEESASLDKIPTCAEFTKFLEKRCQKLENVEHAALSNGGNSQASRPRRFSSHGRSSFVATSITASTRLCVMCQGANHGIYNCAQFSSLSPQARLREAKRLALCLNCLKSGHQLRNCSSGSCRACGSKHHSLLHFPAPPVTAPPQPAPPNVPSSSNAVPNVSSNFSLASSSSQSAALVAQNLDTDCVLLATAVISVQNRSGSWVPCRALLDSGSQLHIITSRLAHSLQLPKVKSTATVSGLGDSKFCSDGFSVNITLKSQASDFVSSISALVAPAITDDQPSFTVSPEDSNIPSNIRLADPQFFRSQRIDLLIGASLFFELLCVGQIKLSDGLPLLQKTRLGWVVTGGGSAPRQSAALAVQATAGTLVGDDARLESVVRKFWEVENVGESGSQRTKEELDCEAHFNANFTRLPSGEYSVRLPTKHSVEILGDSYQQAYRRFVNLENKLDRHPHLKAQYSAFIREYLDLNHMSLVDLDSRNLCKFYLPHHCVIKEDSTTTKLRVVFDGSAKSSSGYSLNELLMAGPTLQPRLFNTLLQFRTFPVALTGDICKMYRCVRIAEPDSYLQCILWRDSRQEEIRVYRLDTVTYGTKPASFLSVRAMHQLAEDEKASFPLGAKILLRDFYVDDLITGGNSTQDVLEIMRQTTGLLERGNFKLRKWCSNDPALLQQIPEAERDSFLKFDDGSDITKTLGLAWDSSSDVLLFSTSPMKIIAKPTKRSKIWRKRLDWDESLPAALNSSWLSLSANICETQKLQFPRLALNPNNVIEVHGFSDASIDAYGGCIYVVSMEDDRRIAHLLCAKSRVAPLKTLTVPKLELSAAVLLAQLIQEVQQMGLFSCSYYCWSDSASITIGMEWRYVPTSCNPADILSRGALPSELVASNLWAHGPDYLQKEKSQWPESCLAVKTLPDLKKIALVGISAAADVSLYCKFFNSWEKLKHVFGYIYKFRHRIRQPGLTSEHVRCGTQMLIRSIQRVHLNDEYHCLLRGRPIKASSSIASLSPIIDELGLLRVGGRLKNSALDYEARHPLILPRQHPVTRAIILHFHRRNLHSGPRSLLSSIRQQFWPIGGRKTVGSAVSKCIICFRAKPHVAGHIMADLPEDRVSASYAFQVTGLDFCGPFYHKSEVRNKAPIKCYVCIFICFSTKAVHLELVQDLSTSAFLSALRRFILIRGKPARIWSDNATNFVGAKNELADLKRLFLNASHQTAIDEFCLTDSIEWRFIPPRSPHFGGLWEAAVKTAKYHFYRSVGPAILPADDLRTLVCHIAAIINSRPLVSLSEHPGDLDVLTPAHFLGTAPLALFPEPDYTNLNLNRLDRWQKISFYQQLFWSRWKQEYLTLLQQRSKWRTQKTDVQLGDVVLVKDENLPSLKWPLARVVNLVAGSDNVARVAVLKTATGLINRAVAKLCVLPKQDEVESPCLPTGGECLVMQPAPGDPAAKQQQ</sequence>
<dbReference type="SUPFAM" id="SSF56672">
    <property type="entry name" value="DNA/RNA polymerases"/>
    <property type="match status" value="1"/>
</dbReference>
<name>A0ABM4GHU4_DROKI</name>
<accession>A0ABM4GHU4</accession>
<evidence type="ECO:0000256" key="1">
    <source>
        <dbReference type="SAM" id="MobiDB-lite"/>
    </source>
</evidence>
<dbReference type="Gene3D" id="3.30.420.10">
    <property type="entry name" value="Ribonuclease H-like superfamily/Ribonuclease H"/>
    <property type="match status" value="2"/>
</dbReference>
<feature type="domain" description="Integrase catalytic" evidence="2">
    <location>
        <begin position="1555"/>
        <end position="1757"/>
    </location>
</feature>
<dbReference type="InterPro" id="IPR040676">
    <property type="entry name" value="DUF5641"/>
</dbReference>
<evidence type="ECO:0000313" key="4">
    <source>
        <dbReference type="RefSeq" id="XP_070142294.1"/>
    </source>
</evidence>
<dbReference type="InterPro" id="IPR005312">
    <property type="entry name" value="DUF1759"/>
</dbReference>
<dbReference type="Proteomes" id="UP001652661">
    <property type="component" value="Chromosome 2L"/>
</dbReference>
<keyword evidence="3" id="KW-1185">Reference proteome</keyword>
<feature type="region of interest" description="Disordered" evidence="1">
    <location>
        <begin position="596"/>
        <end position="615"/>
    </location>
</feature>
<dbReference type="Pfam" id="PF18701">
    <property type="entry name" value="DUF5641"/>
    <property type="match status" value="1"/>
</dbReference>
<dbReference type="CDD" id="cd01644">
    <property type="entry name" value="RT_pepA17"/>
    <property type="match status" value="1"/>
</dbReference>
<dbReference type="PANTHER" id="PTHR47331:SF1">
    <property type="entry name" value="GAG-LIKE PROTEIN"/>
    <property type="match status" value="1"/>
</dbReference>
<dbReference type="InterPro" id="IPR043502">
    <property type="entry name" value="DNA/RNA_pol_sf"/>
</dbReference>
<evidence type="ECO:0000313" key="3">
    <source>
        <dbReference type="Proteomes" id="UP001652661"/>
    </source>
</evidence>
<dbReference type="InterPro" id="IPR008042">
    <property type="entry name" value="Retrotrans_Pao"/>
</dbReference>
<reference evidence="3" key="1">
    <citation type="submission" date="2025-05" db="UniProtKB">
        <authorList>
            <consortium name="RefSeq"/>
        </authorList>
    </citation>
    <scope>NUCLEOTIDE SEQUENCE [LARGE SCALE GENOMIC DNA]</scope>
    <source>
        <strain evidence="3">14028-0561.14</strain>
    </source>
</reference>
<dbReference type="RefSeq" id="XP_070142294.1">
    <property type="nucleotide sequence ID" value="XM_070286193.1"/>
</dbReference>
<organism evidence="3 4">
    <name type="scientific">Drosophila kikkawai</name>
    <name type="common">Fruit fly</name>
    <dbReference type="NCBI Taxonomy" id="30033"/>
    <lineage>
        <taxon>Eukaryota</taxon>
        <taxon>Metazoa</taxon>
        <taxon>Ecdysozoa</taxon>
        <taxon>Arthropoda</taxon>
        <taxon>Hexapoda</taxon>
        <taxon>Insecta</taxon>
        <taxon>Pterygota</taxon>
        <taxon>Neoptera</taxon>
        <taxon>Endopterygota</taxon>
        <taxon>Diptera</taxon>
        <taxon>Brachycera</taxon>
        <taxon>Muscomorpha</taxon>
        <taxon>Ephydroidea</taxon>
        <taxon>Drosophilidae</taxon>
        <taxon>Drosophila</taxon>
        <taxon>Sophophora</taxon>
    </lineage>
</organism>
<dbReference type="Pfam" id="PF05380">
    <property type="entry name" value="Peptidase_A17"/>
    <property type="match status" value="1"/>
</dbReference>
<dbReference type="InterPro" id="IPR001888">
    <property type="entry name" value="Transposase_1"/>
</dbReference>
<dbReference type="PANTHER" id="PTHR47331">
    <property type="entry name" value="PHD-TYPE DOMAIN-CONTAINING PROTEIN"/>
    <property type="match status" value="1"/>
</dbReference>
<reference evidence="4" key="2">
    <citation type="submission" date="2025-08" db="UniProtKB">
        <authorList>
            <consortium name="RefSeq"/>
        </authorList>
    </citation>
    <scope>IDENTIFICATION</scope>
    <source>
        <strain evidence="4">14028-0561.14</strain>
        <tissue evidence="4">Whole fly</tissue>
    </source>
</reference>
<dbReference type="InterPro" id="IPR041588">
    <property type="entry name" value="Integrase_H2C2"/>
</dbReference>
<dbReference type="SUPFAM" id="SSF53098">
    <property type="entry name" value="Ribonuclease H-like"/>
    <property type="match status" value="1"/>
</dbReference>
<gene>
    <name evidence="4" type="primary">LOC121503245</name>
</gene>